<evidence type="ECO:0000259" key="2">
    <source>
        <dbReference type="PROSITE" id="PS50067"/>
    </source>
</evidence>
<comment type="caution">
    <text evidence="4">The sequence shown here is derived from an EMBL/GenBank/DDBJ whole genome shotgun (WGS) entry which is preliminary data.</text>
</comment>
<dbReference type="GO" id="GO:0008017">
    <property type="term" value="F:microtubule binding"/>
    <property type="evidence" value="ECO:0007669"/>
    <property type="project" value="InterPro"/>
</dbReference>
<protein>
    <recommendedName>
        <fullName evidence="2">Kinesin motor domain-containing protein</fullName>
    </recommendedName>
</protein>
<dbReference type="InterPro" id="IPR027640">
    <property type="entry name" value="Kinesin-like_fam"/>
</dbReference>
<dbReference type="GO" id="GO:0003777">
    <property type="term" value="F:microtubule motor activity"/>
    <property type="evidence" value="ECO:0007669"/>
    <property type="project" value="InterPro"/>
</dbReference>
<name>A0A6A3Q5C6_9STRA</name>
<dbReference type="SUPFAM" id="SSF52540">
    <property type="entry name" value="P-loop containing nucleoside triphosphate hydrolases"/>
    <property type="match status" value="1"/>
</dbReference>
<dbReference type="InterPro" id="IPR036961">
    <property type="entry name" value="Kinesin_motor_dom_sf"/>
</dbReference>
<dbReference type="GO" id="GO:0051231">
    <property type="term" value="P:spindle elongation"/>
    <property type="evidence" value="ECO:0007669"/>
    <property type="project" value="TreeGrafter"/>
</dbReference>
<sequence>MKLTNVLKDSLGGNSNTLMFACIWGECRHLEETISTLKLAQRMMRVQNEVGGGHDRGNRPGAVATQVRATDQGAEARAGHARCSGRATRCGL</sequence>
<dbReference type="GO" id="GO:0005875">
    <property type="term" value="C:microtubule associated complex"/>
    <property type="evidence" value="ECO:0007669"/>
    <property type="project" value="TreeGrafter"/>
</dbReference>
<organism evidence="4 5">
    <name type="scientific">Phytophthora fragariae</name>
    <dbReference type="NCBI Taxonomy" id="53985"/>
    <lineage>
        <taxon>Eukaryota</taxon>
        <taxon>Sar</taxon>
        <taxon>Stramenopiles</taxon>
        <taxon>Oomycota</taxon>
        <taxon>Peronosporomycetes</taxon>
        <taxon>Peronosporales</taxon>
        <taxon>Peronosporaceae</taxon>
        <taxon>Phytophthora</taxon>
    </lineage>
</organism>
<dbReference type="AlphaFoldDB" id="A0A6A3Q5C6"/>
<dbReference type="GO" id="GO:0005524">
    <property type="term" value="F:ATP binding"/>
    <property type="evidence" value="ECO:0007669"/>
    <property type="project" value="InterPro"/>
</dbReference>
<dbReference type="EMBL" id="QXFZ01003504">
    <property type="protein sequence ID" value="KAE9068664.1"/>
    <property type="molecule type" value="Genomic_DNA"/>
</dbReference>
<dbReference type="PROSITE" id="PS51257">
    <property type="entry name" value="PROKAR_LIPOPROTEIN"/>
    <property type="match status" value="1"/>
</dbReference>
<dbReference type="GO" id="GO:0007018">
    <property type="term" value="P:microtubule-based movement"/>
    <property type="evidence" value="ECO:0007669"/>
    <property type="project" value="InterPro"/>
</dbReference>
<dbReference type="GO" id="GO:0007052">
    <property type="term" value="P:mitotic spindle organization"/>
    <property type="evidence" value="ECO:0007669"/>
    <property type="project" value="TreeGrafter"/>
</dbReference>
<gene>
    <name evidence="4" type="ORF">PF007_g27595</name>
    <name evidence="3" type="ORF">PF011_g23706</name>
</gene>
<dbReference type="PANTHER" id="PTHR47969:SF29">
    <property type="entry name" value="KINESIN-LIKE PROTEIN"/>
    <property type="match status" value="1"/>
</dbReference>
<evidence type="ECO:0000256" key="1">
    <source>
        <dbReference type="PROSITE-ProRule" id="PRU00283"/>
    </source>
</evidence>
<evidence type="ECO:0000313" key="3">
    <source>
        <dbReference type="EMBL" id="KAE8977296.1"/>
    </source>
</evidence>
<dbReference type="Proteomes" id="UP000460718">
    <property type="component" value="Unassembled WGS sequence"/>
</dbReference>
<accession>A0A6A3Q5C6</accession>
<evidence type="ECO:0000313" key="6">
    <source>
        <dbReference type="Proteomes" id="UP000460718"/>
    </source>
</evidence>
<dbReference type="InterPro" id="IPR001752">
    <property type="entry name" value="Kinesin_motor_dom"/>
</dbReference>
<dbReference type="Proteomes" id="UP000441208">
    <property type="component" value="Unassembled WGS sequence"/>
</dbReference>
<evidence type="ECO:0000313" key="5">
    <source>
        <dbReference type="Proteomes" id="UP000441208"/>
    </source>
</evidence>
<comment type="similarity">
    <text evidence="1">Belongs to the TRAFAC class myosin-kinesin ATPase superfamily. Kinesin family.</text>
</comment>
<dbReference type="EMBL" id="QXFW01002573">
    <property type="protein sequence ID" value="KAE8977296.1"/>
    <property type="molecule type" value="Genomic_DNA"/>
</dbReference>
<comment type="caution">
    <text evidence="1">Lacks conserved residue(s) required for the propagation of feature annotation.</text>
</comment>
<feature type="domain" description="Kinesin motor" evidence="2">
    <location>
        <begin position="1"/>
        <end position="46"/>
    </location>
</feature>
<dbReference type="PROSITE" id="PS50067">
    <property type="entry name" value="KINESIN_MOTOR_2"/>
    <property type="match status" value="1"/>
</dbReference>
<reference evidence="4 5" key="1">
    <citation type="submission" date="2018-08" db="EMBL/GenBank/DDBJ databases">
        <title>Genomic investigation of the strawberry pathogen Phytophthora fragariae indicates pathogenicity is determined by transcriptional variation in three key races.</title>
        <authorList>
            <person name="Adams T.M."/>
            <person name="Armitage A.D."/>
            <person name="Sobczyk M.K."/>
            <person name="Bates H.J."/>
            <person name="Dunwell J.M."/>
            <person name="Nellist C.F."/>
            <person name="Harrison R.J."/>
        </authorList>
    </citation>
    <scope>NUCLEOTIDE SEQUENCE [LARGE SCALE GENOMIC DNA]</scope>
    <source>
        <strain evidence="4 5">NOV-71</strain>
        <strain evidence="3 6">SCRP245</strain>
    </source>
</reference>
<dbReference type="Gene3D" id="3.40.850.10">
    <property type="entry name" value="Kinesin motor domain"/>
    <property type="match status" value="1"/>
</dbReference>
<dbReference type="InterPro" id="IPR027417">
    <property type="entry name" value="P-loop_NTPase"/>
</dbReference>
<evidence type="ECO:0000313" key="4">
    <source>
        <dbReference type="EMBL" id="KAE9068664.1"/>
    </source>
</evidence>
<dbReference type="PANTHER" id="PTHR47969">
    <property type="entry name" value="CHROMOSOME-ASSOCIATED KINESIN KIF4A-RELATED"/>
    <property type="match status" value="1"/>
</dbReference>
<dbReference type="Pfam" id="PF00225">
    <property type="entry name" value="Kinesin"/>
    <property type="match status" value="1"/>
</dbReference>
<proteinExistence type="inferred from homology"/>